<comment type="caution">
    <text evidence="1">The sequence shown here is derived from an EMBL/GenBank/DDBJ whole genome shotgun (WGS) entry which is preliminary data.</text>
</comment>
<dbReference type="RefSeq" id="WP_156716004.1">
    <property type="nucleotide sequence ID" value="NZ_WPHG01000010.1"/>
</dbReference>
<keyword evidence="2" id="KW-1185">Reference proteome</keyword>
<accession>A0A844QKF2</accession>
<dbReference type="Proteomes" id="UP000463224">
    <property type="component" value="Unassembled WGS sequence"/>
</dbReference>
<dbReference type="EMBL" id="WPHG01000010">
    <property type="protein sequence ID" value="MVB00113.1"/>
    <property type="molecule type" value="Genomic_DNA"/>
</dbReference>
<evidence type="ECO:0000313" key="2">
    <source>
        <dbReference type="Proteomes" id="UP000463224"/>
    </source>
</evidence>
<evidence type="ECO:0000313" key="1">
    <source>
        <dbReference type="EMBL" id="MVB00113.1"/>
    </source>
</evidence>
<name>A0A844QKF2_9HYPH</name>
<reference evidence="1 2" key="1">
    <citation type="submission" date="2019-12" db="EMBL/GenBank/DDBJ databases">
        <title>Nitratireductor arenosus sp. nov., Isolated from sea sand, Jeju island, South Korea.</title>
        <authorList>
            <person name="Kim W."/>
        </authorList>
    </citation>
    <scope>NUCLEOTIDE SEQUENCE [LARGE SCALE GENOMIC DNA]</scope>
    <source>
        <strain evidence="1 2">CAU 1489</strain>
    </source>
</reference>
<dbReference type="AlphaFoldDB" id="A0A844QKF2"/>
<proteinExistence type="predicted"/>
<sequence length="106" mass="11320">MTESIAVSARDIIKQAFESEFDDACSGDAFADKCVTILHEEGFTVLAPRELDGETLEAAATVADKRAATAWILSHEAARALLEALPDAIRALKASPDETDGEAKQE</sequence>
<protein>
    <submittedName>
        <fullName evidence="1">Uncharacterized protein</fullName>
    </submittedName>
</protein>
<organism evidence="1 2">
    <name type="scientific">Nitratireductor arenosus</name>
    <dbReference type="NCBI Taxonomy" id="2682096"/>
    <lineage>
        <taxon>Bacteria</taxon>
        <taxon>Pseudomonadati</taxon>
        <taxon>Pseudomonadota</taxon>
        <taxon>Alphaproteobacteria</taxon>
        <taxon>Hyphomicrobiales</taxon>
        <taxon>Phyllobacteriaceae</taxon>
        <taxon>Nitratireductor</taxon>
    </lineage>
</organism>
<gene>
    <name evidence="1" type="ORF">GN330_22970</name>
</gene>